<dbReference type="InterPro" id="IPR013424">
    <property type="entry name" value="Ice-binding_C"/>
</dbReference>
<dbReference type="Gene3D" id="2.60.120.380">
    <property type="match status" value="1"/>
</dbReference>
<dbReference type="EMBL" id="JAATJE010000001">
    <property type="protein sequence ID" value="NJC34318.1"/>
    <property type="molecule type" value="Genomic_DNA"/>
</dbReference>
<feature type="chain" id="PRO_5045106690" description="Ice-binding protein C-terminal domain-containing protein" evidence="1">
    <location>
        <begin position="22"/>
        <end position="201"/>
    </location>
</feature>
<comment type="caution">
    <text evidence="3">The sequence shown here is derived from an EMBL/GenBank/DDBJ whole genome shotgun (WGS) entry which is preliminary data.</text>
</comment>
<evidence type="ECO:0000256" key="1">
    <source>
        <dbReference type="SAM" id="SignalP"/>
    </source>
</evidence>
<proteinExistence type="predicted"/>
<evidence type="ECO:0000313" key="3">
    <source>
        <dbReference type="EMBL" id="NJC34318.1"/>
    </source>
</evidence>
<dbReference type="RefSeq" id="WP_209023227.1">
    <property type="nucleotide sequence ID" value="NZ_JAATJE010000001.1"/>
</dbReference>
<protein>
    <recommendedName>
        <fullName evidence="2">Ice-binding protein C-terminal domain-containing protein</fullName>
    </recommendedName>
</protein>
<name>A0ABX0XLR7_9SPHN</name>
<keyword evidence="4" id="KW-1185">Reference proteome</keyword>
<dbReference type="NCBIfam" id="TIGR02595">
    <property type="entry name" value="PEP_CTERM"/>
    <property type="match status" value="1"/>
</dbReference>
<gene>
    <name evidence="3" type="ORF">GGR88_001792</name>
</gene>
<dbReference type="NCBIfam" id="NF035944">
    <property type="entry name" value="PEPxxWA-CTERM"/>
    <property type="match status" value="1"/>
</dbReference>
<dbReference type="NCBIfam" id="NF038127">
    <property type="entry name" value="FDP_fam"/>
    <property type="match status" value="1"/>
</dbReference>
<evidence type="ECO:0000259" key="2">
    <source>
        <dbReference type="Pfam" id="PF07589"/>
    </source>
</evidence>
<evidence type="ECO:0000313" key="4">
    <source>
        <dbReference type="Proteomes" id="UP000734218"/>
    </source>
</evidence>
<keyword evidence="1" id="KW-0732">Signal</keyword>
<accession>A0ABX0XLR7</accession>
<dbReference type="Proteomes" id="UP000734218">
    <property type="component" value="Unassembled WGS sequence"/>
</dbReference>
<sequence length="201" mass="20780">MKRLAILAATVAAFAAVPAAAADFSYRGTLTDPNTPLFFNFTATGASTVTLVSFSYAGGTQADGTLVGRGGFDPRLALFRADGTFIGEDDDGSSVVDPSTTNSYDVRFSAPLTAGNYIVALTAFPLTANGNRLDVNNFRPAFDSTGRLDGRSSQFAFDILGVDQASGPGAVPEPATWAMMIGGFGLIGTALRRRTGDTATA</sequence>
<reference evidence="3 4" key="1">
    <citation type="submission" date="2020-03" db="EMBL/GenBank/DDBJ databases">
        <title>Genomic Encyclopedia of Type Strains, Phase IV (KMG-IV): sequencing the most valuable type-strain genomes for metagenomic binning, comparative biology and taxonomic classification.</title>
        <authorList>
            <person name="Goeker M."/>
        </authorList>
    </citation>
    <scope>NUCLEOTIDE SEQUENCE [LARGE SCALE GENOMIC DNA]</scope>
    <source>
        <strain evidence="3 4">DSM 27651</strain>
    </source>
</reference>
<feature type="domain" description="Ice-binding protein C-terminal" evidence="2">
    <location>
        <begin position="170"/>
        <end position="194"/>
    </location>
</feature>
<feature type="signal peptide" evidence="1">
    <location>
        <begin position="1"/>
        <end position="21"/>
    </location>
</feature>
<organism evidence="3 4">
    <name type="scientific">Sphingomonas jejuensis</name>
    <dbReference type="NCBI Taxonomy" id="904715"/>
    <lineage>
        <taxon>Bacteria</taxon>
        <taxon>Pseudomonadati</taxon>
        <taxon>Pseudomonadota</taxon>
        <taxon>Alphaproteobacteria</taxon>
        <taxon>Sphingomonadales</taxon>
        <taxon>Sphingomonadaceae</taxon>
        <taxon>Sphingomonas</taxon>
    </lineage>
</organism>
<dbReference type="Pfam" id="PF07589">
    <property type="entry name" value="PEP-CTERM"/>
    <property type="match status" value="1"/>
</dbReference>